<sequence>MTMLRLAALDEEDLKIVSAHAQDAAIQVKAIRWDKQAGRVLIEMNRFVWEKRPRWLFRQRYERRRSVLHFDGVTAVRATGLSPIKQDEVLVLLSITFEPGQAPGGFITLTFAGNAALRLEVDFVEARLTDLGAAWETRNRPRHIG</sequence>
<gene>
    <name evidence="1" type="ORF">J5Y06_07750</name>
</gene>
<proteinExistence type="predicted"/>
<dbReference type="Pfam" id="PF11164">
    <property type="entry name" value="DUF2948"/>
    <property type="match status" value="1"/>
</dbReference>
<dbReference type="EMBL" id="JAGIYY010000002">
    <property type="protein sequence ID" value="MBP0438538.1"/>
    <property type="molecule type" value="Genomic_DNA"/>
</dbReference>
<organism evidence="1 2">
    <name type="scientific">Tianweitania sediminis</name>
    <dbReference type="NCBI Taxonomy" id="1502156"/>
    <lineage>
        <taxon>Bacteria</taxon>
        <taxon>Pseudomonadati</taxon>
        <taxon>Pseudomonadota</taxon>
        <taxon>Alphaproteobacteria</taxon>
        <taxon>Hyphomicrobiales</taxon>
        <taxon>Phyllobacteriaceae</taxon>
        <taxon>Tianweitania</taxon>
    </lineage>
</organism>
<dbReference type="AlphaFoldDB" id="A0A8J7R0X3"/>
<evidence type="ECO:0000313" key="2">
    <source>
        <dbReference type="Proteomes" id="UP000666240"/>
    </source>
</evidence>
<name>A0A8J7R0X3_9HYPH</name>
<evidence type="ECO:0000313" key="1">
    <source>
        <dbReference type="EMBL" id="MBP0438538.1"/>
    </source>
</evidence>
<protein>
    <submittedName>
        <fullName evidence="1">DUF2948 family protein</fullName>
    </submittedName>
</protein>
<accession>A0A8J7R0X3</accession>
<dbReference type="Proteomes" id="UP000666240">
    <property type="component" value="Unassembled WGS sequence"/>
</dbReference>
<keyword evidence="2" id="KW-1185">Reference proteome</keyword>
<reference evidence="1" key="1">
    <citation type="submission" date="2021-03" db="EMBL/GenBank/DDBJ databases">
        <title>Genome sequencing and assembly of Tianweitania sediminis.</title>
        <authorList>
            <person name="Chhetri G."/>
        </authorList>
    </citation>
    <scope>NUCLEOTIDE SEQUENCE</scope>
    <source>
        <strain evidence="1">Z8</strain>
    </source>
</reference>
<comment type="caution">
    <text evidence="1">The sequence shown here is derived from an EMBL/GenBank/DDBJ whole genome shotgun (WGS) entry which is preliminary data.</text>
</comment>
<dbReference type="InterPro" id="IPR021335">
    <property type="entry name" value="DUF2948"/>
</dbReference>